<keyword evidence="3" id="KW-1185">Reference proteome</keyword>
<protein>
    <recommendedName>
        <fullName evidence="4">Type II secretion system protein GspF domain-containing protein</fullName>
    </recommendedName>
</protein>
<feature type="transmembrane region" description="Helical" evidence="1">
    <location>
        <begin position="230"/>
        <end position="253"/>
    </location>
</feature>
<evidence type="ECO:0008006" key="4">
    <source>
        <dbReference type="Google" id="ProtNLM"/>
    </source>
</evidence>
<dbReference type="Proteomes" id="UP000612893">
    <property type="component" value="Unassembled WGS sequence"/>
</dbReference>
<evidence type="ECO:0000313" key="2">
    <source>
        <dbReference type="EMBL" id="MBJ7598643.1"/>
    </source>
</evidence>
<organism evidence="2 3">
    <name type="scientific">Candidatus Nephthysia bennettiae</name>
    <dbReference type="NCBI Taxonomy" id="3127016"/>
    <lineage>
        <taxon>Bacteria</taxon>
        <taxon>Bacillati</taxon>
        <taxon>Candidatus Dormiibacterota</taxon>
        <taxon>Candidatus Dormibacteria</taxon>
        <taxon>Candidatus Dormibacterales</taxon>
        <taxon>Candidatus Dormibacteraceae</taxon>
        <taxon>Candidatus Nephthysia</taxon>
    </lineage>
</organism>
<accession>A0A934KAB2</accession>
<evidence type="ECO:0000256" key="1">
    <source>
        <dbReference type="SAM" id="Phobius"/>
    </source>
</evidence>
<sequence>MSGPLLFAVEILLVLALAAVAAGVYLGAPGPEAGQRLRGVVRPYLERHRDIAQGLGLSFRGWLLLRAGAAAAGLGLGALTGIPTVTLGGLGFGLLGLPWLLAGRAAQRRLRMERAFSGLLVELRNLMQLSNLALDRALREAARNPAPELTHILAPMAGDEPIGNSLTEIARRARSPLADLIVSSLLIARTHNPLALVRVIDDVLIPVLGVTVSVQEENHATVAQQRAASIAIGVIMLVLFAAVVHVPTLHAFYDSPAGQLVLLAVAAMYLGLVWLIGHVTRPVRWVEWDVDAVRRETEALLV</sequence>
<evidence type="ECO:0000313" key="3">
    <source>
        <dbReference type="Proteomes" id="UP000612893"/>
    </source>
</evidence>
<keyword evidence="1" id="KW-0472">Membrane</keyword>
<comment type="caution">
    <text evidence="2">The sequence shown here is derived from an EMBL/GenBank/DDBJ whole genome shotgun (WGS) entry which is preliminary data.</text>
</comment>
<reference evidence="2" key="1">
    <citation type="submission" date="2020-10" db="EMBL/GenBank/DDBJ databases">
        <title>Ca. Dormibacterota MAGs.</title>
        <authorList>
            <person name="Montgomery K."/>
        </authorList>
    </citation>
    <scope>NUCLEOTIDE SEQUENCE [LARGE SCALE GENOMIC DNA]</scope>
    <source>
        <strain evidence="2">SC8812_S17_10</strain>
    </source>
</reference>
<gene>
    <name evidence="2" type="ORF">JF922_11235</name>
</gene>
<name>A0A934KAB2_9BACT</name>
<keyword evidence="1" id="KW-1133">Transmembrane helix</keyword>
<keyword evidence="1" id="KW-0812">Transmembrane</keyword>
<dbReference type="EMBL" id="JAEKNR010000118">
    <property type="protein sequence ID" value="MBJ7598643.1"/>
    <property type="molecule type" value="Genomic_DNA"/>
</dbReference>
<feature type="transmembrane region" description="Helical" evidence="1">
    <location>
        <begin position="259"/>
        <end position="277"/>
    </location>
</feature>
<feature type="transmembrane region" description="Helical" evidence="1">
    <location>
        <begin position="85"/>
        <end position="102"/>
    </location>
</feature>
<dbReference type="AlphaFoldDB" id="A0A934KAB2"/>
<dbReference type="RefSeq" id="WP_338201815.1">
    <property type="nucleotide sequence ID" value="NZ_JAEKNR010000118.1"/>
</dbReference>
<proteinExistence type="predicted"/>
<feature type="transmembrane region" description="Helical" evidence="1">
    <location>
        <begin position="6"/>
        <end position="28"/>
    </location>
</feature>